<dbReference type="AlphaFoldDB" id="A0A081NH75"/>
<reference evidence="1 2" key="1">
    <citation type="submission" date="2014-06" db="EMBL/GenBank/DDBJ databases">
        <title>Whole Genome Sequences of Three Symbiotic Endozoicomonas Bacteria.</title>
        <authorList>
            <person name="Neave M.J."/>
            <person name="Apprill A."/>
            <person name="Voolstra C.R."/>
        </authorList>
    </citation>
    <scope>NUCLEOTIDE SEQUENCE [LARGE SCALE GENOMIC DNA]</scope>
    <source>
        <strain evidence="1 2">DSM 25634</strain>
    </source>
</reference>
<gene>
    <name evidence="1" type="ORF">GZ78_09020</name>
</gene>
<dbReference type="EMBL" id="JOKH01000002">
    <property type="protein sequence ID" value="KEQ17798.1"/>
    <property type="molecule type" value="Genomic_DNA"/>
</dbReference>
<dbReference type="STRING" id="1137799.GZ78_09020"/>
<protein>
    <submittedName>
        <fullName evidence="1">Uncharacterized protein</fullName>
    </submittedName>
</protein>
<dbReference type="Proteomes" id="UP000028073">
    <property type="component" value="Unassembled WGS sequence"/>
</dbReference>
<evidence type="ECO:0000313" key="1">
    <source>
        <dbReference type="EMBL" id="KEQ17798.1"/>
    </source>
</evidence>
<proteinExistence type="predicted"/>
<keyword evidence="2" id="KW-1185">Reference proteome</keyword>
<comment type="caution">
    <text evidence="1">The sequence shown here is derived from an EMBL/GenBank/DDBJ whole genome shotgun (WGS) entry which is preliminary data.</text>
</comment>
<sequence>MALWLPLKTAFLSLESAGRNWRKSGRLTEGIFDYLAPEAFWEYSGGFNAMSQVRFFGVGCLIPENSAALLSLCC</sequence>
<accession>A0A081NH75</accession>
<evidence type="ECO:0000313" key="2">
    <source>
        <dbReference type="Proteomes" id="UP000028073"/>
    </source>
</evidence>
<name>A0A081NH75_9GAMM</name>
<organism evidence="1 2">
    <name type="scientific">Endozoicomonas numazuensis</name>
    <dbReference type="NCBI Taxonomy" id="1137799"/>
    <lineage>
        <taxon>Bacteria</taxon>
        <taxon>Pseudomonadati</taxon>
        <taxon>Pseudomonadota</taxon>
        <taxon>Gammaproteobacteria</taxon>
        <taxon>Oceanospirillales</taxon>
        <taxon>Endozoicomonadaceae</taxon>
        <taxon>Endozoicomonas</taxon>
    </lineage>
</organism>